<dbReference type="Pfam" id="PF00400">
    <property type="entry name" value="WD40"/>
    <property type="match status" value="2"/>
</dbReference>
<sequence length="889" mass="96081">MLNRQTQANPSDFDNDKLPKSSPSTPNQDGVPDVHQNPSTRSSFILAMPAETLTGITAYLDPPSLKALSEVNRLFYQHVKDDNTWHRAFVYQFLGIGPESELRDDVKSLMLRRSERSWRNEFVVRYNLRRRWERSRNPTVAHSPVHSRISSMHLLPSHGLLSASLKYGIVSRSLPLTGKILAGYIDAAGTRTGLGIGNPNAEFSPNVSVCALASEGGTAKVLWGFRNGEVAVMSASRTMDTRRAAADVLRCALGDEHEGEVLDAVWDDAQTCVATAGVDGLVKVWDARTMACIWTSERKEGTVKDACVKVATAMTNGVVVGVMRSGKVHIWTGFKELVQSLSTGLLGAAEITETTIPYPVTGESDTTTRDLAYEVKALHIDPYSAKPTILAAYDDDCFFHRLHINLATKALETTAFGDASFGPISSVLPVFGDSEKGQQSFVIVGDHIGCVSVYTWNATLRAASTSILPTRKFEAHEDGASVTALHFNDTTLITGSVRGSTHVFDALTFEQLRFFTSPVPRIRGGRIPQGVDPRERESVTQILVGPEKEVLCVAVGDRVLSWRAGSVPKSNSGGVRGRNITGTVSKKKKAAGKYLQQLEMNQTITESKDLLKYEKEHIQRVYGREREQRAHLDTLGLSEVEVVEYVLMLSRDEAMQNRAAGDGLTDQQMSAAIDEGVFEGDFDDIPVAGSSHTSDHRVYSSPLSTSSSSSSLSSRSGVTLSPSGRPVPRMNPSPSNHKVQVSPPFKAEPTEAGSGKRPSSPPKARSPGLPPLESFRLPGTINFPPISASPKSRGMPIASSSKRRDSGGASSHSSAVGSPRSVKSSGSAWNTPLSTPAKSSPATSPPIQRSSWTSRARVSPPMAAVDEMDDDLRFALELSLAEAKSRGEA</sequence>
<feature type="region of interest" description="Disordered" evidence="4">
    <location>
        <begin position="1"/>
        <end position="39"/>
    </location>
</feature>
<dbReference type="Proteomes" id="UP000308652">
    <property type="component" value="Unassembled WGS sequence"/>
</dbReference>
<dbReference type="STRING" id="68775.A0A5C3LXI6"/>
<feature type="compositionally biased region" description="Polar residues" evidence="4">
    <location>
        <begin position="1"/>
        <end position="12"/>
    </location>
</feature>
<accession>A0A5C3LXI6</accession>
<dbReference type="PROSITE" id="PS50294">
    <property type="entry name" value="WD_REPEATS_REGION"/>
    <property type="match status" value="1"/>
</dbReference>
<feature type="compositionally biased region" description="Low complexity" evidence="4">
    <location>
        <begin position="807"/>
        <end position="821"/>
    </location>
</feature>
<feature type="domain" description="F-box" evidence="5">
    <location>
        <begin position="42"/>
        <end position="88"/>
    </location>
</feature>
<dbReference type="PROSITE" id="PS50181">
    <property type="entry name" value="FBOX"/>
    <property type="match status" value="1"/>
</dbReference>
<feature type="compositionally biased region" description="Polar residues" evidence="4">
    <location>
        <begin position="847"/>
        <end position="856"/>
    </location>
</feature>
<dbReference type="SUPFAM" id="SSF81383">
    <property type="entry name" value="F-box domain"/>
    <property type="match status" value="1"/>
</dbReference>
<reference evidence="6 7" key="1">
    <citation type="journal article" date="2019" name="Nat. Ecol. Evol.">
        <title>Megaphylogeny resolves global patterns of mushroom evolution.</title>
        <authorList>
            <person name="Varga T."/>
            <person name="Krizsan K."/>
            <person name="Foldi C."/>
            <person name="Dima B."/>
            <person name="Sanchez-Garcia M."/>
            <person name="Sanchez-Ramirez S."/>
            <person name="Szollosi G.J."/>
            <person name="Szarkandi J.G."/>
            <person name="Papp V."/>
            <person name="Albert L."/>
            <person name="Andreopoulos W."/>
            <person name="Angelini C."/>
            <person name="Antonin V."/>
            <person name="Barry K.W."/>
            <person name="Bougher N.L."/>
            <person name="Buchanan P."/>
            <person name="Buyck B."/>
            <person name="Bense V."/>
            <person name="Catcheside P."/>
            <person name="Chovatia M."/>
            <person name="Cooper J."/>
            <person name="Damon W."/>
            <person name="Desjardin D."/>
            <person name="Finy P."/>
            <person name="Geml J."/>
            <person name="Haridas S."/>
            <person name="Hughes K."/>
            <person name="Justo A."/>
            <person name="Karasinski D."/>
            <person name="Kautmanova I."/>
            <person name="Kiss B."/>
            <person name="Kocsube S."/>
            <person name="Kotiranta H."/>
            <person name="LaButti K.M."/>
            <person name="Lechner B.E."/>
            <person name="Liimatainen K."/>
            <person name="Lipzen A."/>
            <person name="Lukacs Z."/>
            <person name="Mihaltcheva S."/>
            <person name="Morgado L.N."/>
            <person name="Niskanen T."/>
            <person name="Noordeloos M.E."/>
            <person name="Ohm R.A."/>
            <person name="Ortiz-Santana B."/>
            <person name="Ovrebo C."/>
            <person name="Racz N."/>
            <person name="Riley R."/>
            <person name="Savchenko A."/>
            <person name="Shiryaev A."/>
            <person name="Soop K."/>
            <person name="Spirin V."/>
            <person name="Szebenyi C."/>
            <person name="Tomsovsky M."/>
            <person name="Tulloss R.E."/>
            <person name="Uehling J."/>
            <person name="Grigoriev I.V."/>
            <person name="Vagvolgyi C."/>
            <person name="Papp T."/>
            <person name="Martin F.M."/>
            <person name="Miettinen O."/>
            <person name="Hibbett D.S."/>
            <person name="Nagy L.G."/>
        </authorList>
    </citation>
    <scope>NUCLEOTIDE SEQUENCE [LARGE SCALE GENOMIC DNA]</scope>
    <source>
        <strain evidence="6 7">CBS 166.37</strain>
    </source>
</reference>
<evidence type="ECO:0000256" key="1">
    <source>
        <dbReference type="ARBA" id="ARBA00022574"/>
    </source>
</evidence>
<evidence type="ECO:0000256" key="2">
    <source>
        <dbReference type="ARBA" id="ARBA00022737"/>
    </source>
</evidence>
<evidence type="ECO:0000259" key="5">
    <source>
        <dbReference type="PROSITE" id="PS50181"/>
    </source>
</evidence>
<dbReference type="Pfam" id="PF12937">
    <property type="entry name" value="F-box-like"/>
    <property type="match status" value="1"/>
</dbReference>
<keyword evidence="1 3" id="KW-0853">WD repeat</keyword>
<organism evidence="6 7">
    <name type="scientific">Crucibulum laeve</name>
    <dbReference type="NCBI Taxonomy" id="68775"/>
    <lineage>
        <taxon>Eukaryota</taxon>
        <taxon>Fungi</taxon>
        <taxon>Dikarya</taxon>
        <taxon>Basidiomycota</taxon>
        <taxon>Agaricomycotina</taxon>
        <taxon>Agaricomycetes</taxon>
        <taxon>Agaricomycetidae</taxon>
        <taxon>Agaricales</taxon>
        <taxon>Agaricineae</taxon>
        <taxon>Nidulariaceae</taxon>
        <taxon>Crucibulum</taxon>
    </lineage>
</organism>
<dbReference type="PANTHER" id="PTHR19857">
    <property type="entry name" value="MITOCHONDRIAL DIVISION PROTEIN 1-RELATED"/>
    <property type="match status" value="1"/>
</dbReference>
<dbReference type="Gene3D" id="2.130.10.10">
    <property type="entry name" value="YVTN repeat-like/Quinoprotein amine dehydrogenase"/>
    <property type="match status" value="2"/>
</dbReference>
<dbReference type="PROSITE" id="PS50082">
    <property type="entry name" value="WD_REPEATS_2"/>
    <property type="match status" value="1"/>
</dbReference>
<dbReference type="InterPro" id="IPR019775">
    <property type="entry name" value="WD40_repeat_CS"/>
</dbReference>
<dbReference type="SMART" id="SM00320">
    <property type="entry name" value="WD40"/>
    <property type="match status" value="2"/>
</dbReference>
<dbReference type="OrthoDB" id="429520at2759"/>
<dbReference type="InterPro" id="IPR001680">
    <property type="entry name" value="WD40_rpt"/>
</dbReference>
<name>A0A5C3LXI6_9AGAR</name>
<feature type="compositionally biased region" description="Low complexity" evidence="4">
    <location>
        <begin position="752"/>
        <end position="767"/>
    </location>
</feature>
<feature type="region of interest" description="Disordered" evidence="4">
    <location>
        <begin position="683"/>
        <end position="864"/>
    </location>
</feature>
<feature type="compositionally biased region" description="Low complexity" evidence="4">
    <location>
        <begin position="831"/>
        <end position="846"/>
    </location>
</feature>
<keyword evidence="7" id="KW-1185">Reference proteome</keyword>
<gene>
    <name evidence="6" type="ORF">BDQ12DRAFT_684853</name>
</gene>
<dbReference type="SUPFAM" id="SSF50978">
    <property type="entry name" value="WD40 repeat-like"/>
    <property type="match status" value="1"/>
</dbReference>
<protein>
    <recommendedName>
        <fullName evidence="5">F-box domain-containing protein</fullName>
    </recommendedName>
</protein>
<feature type="repeat" description="WD" evidence="3">
    <location>
        <begin position="254"/>
        <end position="295"/>
    </location>
</feature>
<dbReference type="InterPro" id="IPR001810">
    <property type="entry name" value="F-box_dom"/>
</dbReference>
<proteinExistence type="predicted"/>
<keyword evidence="2" id="KW-0677">Repeat</keyword>
<dbReference type="InterPro" id="IPR036047">
    <property type="entry name" value="F-box-like_dom_sf"/>
</dbReference>
<dbReference type="AlphaFoldDB" id="A0A5C3LXI6"/>
<dbReference type="InterPro" id="IPR015943">
    <property type="entry name" value="WD40/YVTN_repeat-like_dom_sf"/>
</dbReference>
<dbReference type="EMBL" id="ML213607">
    <property type="protein sequence ID" value="TFK37552.1"/>
    <property type="molecule type" value="Genomic_DNA"/>
</dbReference>
<dbReference type="InterPro" id="IPR036322">
    <property type="entry name" value="WD40_repeat_dom_sf"/>
</dbReference>
<evidence type="ECO:0000256" key="4">
    <source>
        <dbReference type="SAM" id="MobiDB-lite"/>
    </source>
</evidence>
<evidence type="ECO:0000313" key="7">
    <source>
        <dbReference type="Proteomes" id="UP000308652"/>
    </source>
</evidence>
<feature type="compositionally biased region" description="Low complexity" evidence="4">
    <location>
        <begin position="699"/>
        <end position="724"/>
    </location>
</feature>
<dbReference type="PANTHER" id="PTHR19857:SF8">
    <property type="entry name" value="ANGIO-ASSOCIATED MIGRATORY CELL PROTEIN"/>
    <property type="match status" value="1"/>
</dbReference>
<evidence type="ECO:0000256" key="3">
    <source>
        <dbReference type="PROSITE-ProRule" id="PRU00221"/>
    </source>
</evidence>
<dbReference type="PROSITE" id="PS00678">
    <property type="entry name" value="WD_REPEATS_1"/>
    <property type="match status" value="1"/>
</dbReference>
<dbReference type="Gene3D" id="1.20.1280.50">
    <property type="match status" value="1"/>
</dbReference>
<dbReference type="InterPro" id="IPR051179">
    <property type="entry name" value="WD_repeat_multifunction"/>
</dbReference>
<evidence type="ECO:0000313" key="6">
    <source>
        <dbReference type="EMBL" id="TFK37552.1"/>
    </source>
</evidence>